<organism evidence="2 3">
    <name type="scientific">Dawidia cretensis</name>
    <dbReference type="NCBI Taxonomy" id="2782350"/>
    <lineage>
        <taxon>Bacteria</taxon>
        <taxon>Pseudomonadati</taxon>
        <taxon>Bacteroidota</taxon>
        <taxon>Cytophagia</taxon>
        <taxon>Cytophagales</taxon>
        <taxon>Chryseotaleaceae</taxon>
        <taxon>Dawidia</taxon>
    </lineage>
</organism>
<sequence length="152" mass="16781">MTNFIRIFILLLAAALTQTGCSDDDSSAQTAAEEQAEKLTGRWKVATVTLDGATQDAYAETVFTLSSLTSGTNMSYIIEENPGQSPWSVSSGGRLFFDAQDPTKYLTREDDVRISYEVTETTLIFEFTYAEPSTTGRITGIVGEWKFVFTKQ</sequence>
<evidence type="ECO:0000313" key="3">
    <source>
        <dbReference type="Proteomes" id="UP001319080"/>
    </source>
</evidence>
<reference evidence="2 3" key="1">
    <citation type="submission" date="2021-05" db="EMBL/GenBank/DDBJ databases">
        <title>A Polyphasic approach of four new species of the genus Ohtaekwangia: Ohtaekwangia histidinii sp. nov., Ohtaekwangia cretensis sp. nov., Ohtaekwangia indiensis sp. nov., Ohtaekwangia reichenbachii sp. nov. from diverse environment.</title>
        <authorList>
            <person name="Octaviana S."/>
        </authorList>
    </citation>
    <scope>NUCLEOTIDE SEQUENCE [LARGE SCALE GENOMIC DNA]</scope>
    <source>
        <strain evidence="2 3">PWU5</strain>
    </source>
</reference>
<gene>
    <name evidence="2" type="ORF">KK062_11730</name>
</gene>
<name>A0AAP2GQ34_9BACT</name>
<dbReference type="Proteomes" id="UP001319080">
    <property type="component" value="Unassembled WGS sequence"/>
</dbReference>
<keyword evidence="1" id="KW-0732">Signal</keyword>
<proteinExistence type="predicted"/>
<evidence type="ECO:0000313" key="2">
    <source>
        <dbReference type="EMBL" id="MBT1708899.1"/>
    </source>
</evidence>
<dbReference type="AlphaFoldDB" id="A0AAP2GQ34"/>
<protein>
    <recommendedName>
        <fullName evidence="4">Lipocalin-like domain-containing protein</fullName>
    </recommendedName>
</protein>
<feature type="chain" id="PRO_5042918823" description="Lipocalin-like domain-containing protein" evidence="1">
    <location>
        <begin position="23"/>
        <end position="152"/>
    </location>
</feature>
<evidence type="ECO:0000256" key="1">
    <source>
        <dbReference type="SAM" id="SignalP"/>
    </source>
</evidence>
<accession>A0AAP2GQ34</accession>
<comment type="caution">
    <text evidence="2">The sequence shown here is derived from an EMBL/GenBank/DDBJ whole genome shotgun (WGS) entry which is preliminary data.</text>
</comment>
<dbReference type="RefSeq" id="WP_254084486.1">
    <property type="nucleotide sequence ID" value="NZ_JAHESE010000009.1"/>
</dbReference>
<dbReference type="EMBL" id="JAHESE010000009">
    <property type="protein sequence ID" value="MBT1708899.1"/>
    <property type="molecule type" value="Genomic_DNA"/>
</dbReference>
<feature type="signal peptide" evidence="1">
    <location>
        <begin position="1"/>
        <end position="22"/>
    </location>
</feature>
<keyword evidence="3" id="KW-1185">Reference proteome</keyword>
<evidence type="ECO:0008006" key="4">
    <source>
        <dbReference type="Google" id="ProtNLM"/>
    </source>
</evidence>